<keyword evidence="2" id="KW-1185">Reference proteome</keyword>
<dbReference type="Proteomes" id="UP000186351">
    <property type="component" value="Chromosome"/>
</dbReference>
<reference evidence="2" key="1">
    <citation type="submission" date="2016-04" db="EMBL/GenBank/DDBJ databases">
        <title>Complete Genome Sequences of Twelve Strains of a Stable Defined Moderately Diverse Mouse Microbiota 2 (sDMDMm2).</title>
        <authorList>
            <person name="Uchimura Y."/>
            <person name="Wyss M."/>
            <person name="Brugiroux S."/>
            <person name="Limenitakis J.P."/>
            <person name="Stecher B."/>
            <person name="McCoy K.D."/>
            <person name="Macpherson A.J."/>
        </authorList>
    </citation>
    <scope>NUCLEOTIDE SEQUENCE [LARGE SCALE GENOMIC DNA]</scope>
    <source>
        <strain evidence="2">YL27</strain>
    </source>
</reference>
<organism evidence="1 2">
    <name type="scientific">Muribaculum intestinale</name>
    <dbReference type="NCBI Taxonomy" id="1796646"/>
    <lineage>
        <taxon>Bacteria</taxon>
        <taxon>Pseudomonadati</taxon>
        <taxon>Bacteroidota</taxon>
        <taxon>Bacteroidia</taxon>
        <taxon>Bacteroidales</taxon>
        <taxon>Muribaculaceae</taxon>
        <taxon>Muribaculum</taxon>
    </lineage>
</organism>
<accession>A0A1B1S8S3</accession>
<accession>A0A1Z2XJX6</accession>
<dbReference type="KEGG" id="pary:A4V02_05310"/>
<sequence>MTASRFTYHVLLPLVLILCVNSSAWAQRFSVVSFKMLPNDVSAFINPVRDLNDEDCALVKVIASEDFAFSTPLGIVKRIDKTGEIWLYLPRGSKKITIKHPTWGVLRDYAFPGKVVSHMAYELRIEEPVAPITMSNVPAEVKVVRDTLVLTRVDTLVVRPPVKYVPFNLETVATISYGGRNGNILGGLLLMAMKRHGGFVHVASDFSKIGPVRGECGITGETAGSTPFYTGRTRSSSFMINAGMAHRITKNLSVYEGAGYSSSSLAWQLAPSEGGGYLKNSHYSLKGISFEAGVSLVVGRIAISASVTTVKGKDWYGSVGAGIKFGK</sequence>
<dbReference type="RefSeq" id="WP_068960548.1">
    <property type="nucleotide sequence ID" value="NZ_CAJTAP010000077.1"/>
</dbReference>
<evidence type="ECO:0008006" key="3">
    <source>
        <dbReference type="Google" id="ProtNLM"/>
    </source>
</evidence>
<dbReference type="AlphaFoldDB" id="A0A1B1S8S3"/>
<gene>
    <name evidence="1" type="ORF">A4V02_05310</name>
</gene>
<evidence type="ECO:0000313" key="2">
    <source>
        <dbReference type="Proteomes" id="UP000186351"/>
    </source>
</evidence>
<proteinExistence type="predicted"/>
<protein>
    <recommendedName>
        <fullName evidence="3">Outer membrane protein beta-barrel domain-containing protein</fullName>
    </recommendedName>
</protein>
<evidence type="ECO:0000313" key="1">
    <source>
        <dbReference type="EMBL" id="ANU63193.1"/>
    </source>
</evidence>
<name>A0A1B1S8S3_9BACT</name>
<dbReference type="EMBL" id="CP015402">
    <property type="protein sequence ID" value="ANU63193.1"/>
    <property type="molecule type" value="Genomic_DNA"/>
</dbReference>
<dbReference type="STRING" id="1796646.A4V02_05310"/>